<protein>
    <submittedName>
        <fullName evidence="1">Uncharacterized protein</fullName>
    </submittedName>
</protein>
<name>U4LTR2_PYROM</name>
<keyword evidence="2" id="KW-1185">Reference proteome</keyword>
<evidence type="ECO:0000313" key="1">
    <source>
        <dbReference type="EMBL" id="CCX31011.1"/>
    </source>
</evidence>
<proteinExistence type="predicted"/>
<dbReference type="Proteomes" id="UP000018144">
    <property type="component" value="Unassembled WGS sequence"/>
</dbReference>
<dbReference type="EMBL" id="HF935526">
    <property type="protein sequence ID" value="CCX31011.1"/>
    <property type="molecule type" value="Genomic_DNA"/>
</dbReference>
<reference evidence="1 2" key="1">
    <citation type="journal article" date="2013" name="PLoS Genet.">
        <title>The genome and development-dependent transcriptomes of Pyronema confluens: a window into fungal evolution.</title>
        <authorList>
            <person name="Traeger S."/>
            <person name="Altegoer F."/>
            <person name="Freitag M."/>
            <person name="Gabaldon T."/>
            <person name="Kempken F."/>
            <person name="Kumar A."/>
            <person name="Marcet-Houben M."/>
            <person name="Poggeler S."/>
            <person name="Stajich J.E."/>
            <person name="Nowrousian M."/>
        </authorList>
    </citation>
    <scope>NUCLEOTIDE SEQUENCE [LARGE SCALE GENOMIC DNA]</scope>
    <source>
        <strain evidence="2">CBS 100304</strain>
        <tissue evidence="1">Vegetative mycelium</tissue>
    </source>
</reference>
<accession>U4LTR2</accession>
<evidence type="ECO:0000313" key="2">
    <source>
        <dbReference type="Proteomes" id="UP000018144"/>
    </source>
</evidence>
<organism evidence="1 2">
    <name type="scientific">Pyronema omphalodes (strain CBS 100304)</name>
    <name type="common">Pyronema confluens</name>
    <dbReference type="NCBI Taxonomy" id="1076935"/>
    <lineage>
        <taxon>Eukaryota</taxon>
        <taxon>Fungi</taxon>
        <taxon>Dikarya</taxon>
        <taxon>Ascomycota</taxon>
        <taxon>Pezizomycotina</taxon>
        <taxon>Pezizomycetes</taxon>
        <taxon>Pezizales</taxon>
        <taxon>Pyronemataceae</taxon>
        <taxon>Pyronema</taxon>
    </lineage>
</organism>
<dbReference type="AlphaFoldDB" id="U4LTR2"/>
<gene>
    <name evidence="1" type="ORF">PCON_09827</name>
</gene>
<sequence length="50" mass="6059">MKSTCLMKWTSIHDGVLLFDDEVEYGREVRDWDWDLGYNREGYWDIEIGD</sequence>